<feature type="region of interest" description="Disordered" evidence="9">
    <location>
        <begin position="688"/>
        <end position="755"/>
    </location>
</feature>
<evidence type="ECO:0000256" key="3">
    <source>
        <dbReference type="ARBA" id="ARBA00022448"/>
    </source>
</evidence>
<feature type="compositionally biased region" description="Low complexity" evidence="9">
    <location>
        <begin position="643"/>
        <end position="654"/>
    </location>
</feature>
<dbReference type="EMBL" id="JALJOT010000001">
    <property type="protein sequence ID" value="KAK9918999.1"/>
    <property type="molecule type" value="Genomic_DNA"/>
</dbReference>
<evidence type="ECO:0000256" key="8">
    <source>
        <dbReference type="ARBA" id="ARBA00023303"/>
    </source>
</evidence>
<feature type="compositionally biased region" description="Basic and acidic residues" evidence="9">
    <location>
        <begin position="574"/>
        <end position="590"/>
    </location>
</feature>
<comment type="similarity">
    <text evidence="2">Belongs to the aromatic acid exporter (TC 2.A.85) family.</text>
</comment>
<feature type="compositionally biased region" description="Polar residues" evidence="9">
    <location>
        <begin position="1062"/>
        <end position="1085"/>
    </location>
</feature>
<keyword evidence="5 10" id="KW-1133">Transmembrane helix</keyword>
<evidence type="ECO:0000313" key="12">
    <source>
        <dbReference type="Proteomes" id="UP001491310"/>
    </source>
</evidence>
<comment type="caution">
    <text evidence="11">The sequence shown here is derived from an EMBL/GenBank/DDBJ whole genome shotgun (WGS) entry which is preliminary data.</text>
</comment>
<keyword evidence="6" id="KW-0406">Ion transport</keyword>
<reference evidence="11 12" key="1">
    <citation type="journal article" date="2024" name="Nat. Commun.">
        <title>Phylogenomics reveals the evolutionary origins of lichenization in chlorophyte algae.</title>
        <authorList>
            <person name="Puginier C."/>
            <person name="Libourel C."/>
            <person name="Otte J."/>
            <person name="Skaloud P."/>
            <person name="Haon M."/>
            <person name="Grisel S."/>
            <person name="Petersen M."/>
            <person name="Berrin J.G."/>
            <person name="Delaux P.M."/>
            <person name="Dal Grande F."/>
            <person name="Keller J."/>
        </authorList>
    </citation>
    <scope>NUCLEOTIDE SEQUENCE [LARGE SCALE GENOMIC DNA]</scope>
    <source>
        <strain evidence="11 12">SAG 216-7</strain>
    </source>
</reference>
<accession>A0ABR2Z474</accession>
<feature type="transmembrane region" description="Helical" evidence="10">
    <location>
        <begin position="77"/>
        <end position="97"/>
    </location>
</feature>
<feature type="compositionally biased region" description="Low complexity" evidence="9">
    <location>
        <begin position="593"/>
        <end position="606"/>
    </location>
</feature>
<evidence type="ECO:0000256" key="6">
    <source>
        <dbReference type="ARBA" id="ARBA00023065"/>
    </source>
</evidence>
<comment type="subcellular location">
    <subcellularLocation>
        <location evidence="1">Membrane</location>
        <topology evidence="1">Multi-pass membrane protein</topology>
    </subcellularLocation>
</comment>
<evidence type="ECO:0000256" key="5">
    <source>
        <dbReference type="ARBA" id="ARBA00022989"/>
    </source>
</evidence>
<feature type="region of interest" description="Disordered" evidence="9">
    <location>
        <begin position="805"/>
        <end position="835"/>
    </location>
</feature>
<dbReference type="Proteomes" id="UP001491310">
    <property type="component" value="Unassembled WGS sequence"/>
</dbReference>
<keyword evidence="3" id="KW-0813">Transport</keyword>
<evidence type="ECO:0000256" key="10">
    <source>
        <dbReference type="SAM" id="Phobius"/>
    </source>
</evidence>
<evidence type="ECO:0000256" key="7">
    <source>
        <dbReference type="ARBA" id="ARBA00023136"/>
    </source>
</evidence>
<name>A0ABR2Z474_9CHLO</name>
<evidence type="ECO:0000256" key="4">
    <source>
        <dbReference type="ARBA" id="ARBA00022692"/>
    </source>
</evidence>
<feature type="transmembrane region" description="Helical" evidence="10">
    <location>
        <begin position="49"/>
        <end position="70"/>
    </location>
</feature>
<feature type="region of interest" description="Disordered" evidence="9">
    <location>
        <begin position="642"/>
        <end position="671"/>
    </location>
</feature>
<feature type="transmembrane region" description="Helical" evidence="10">
    <location>
        <begin position="161"/>
        <end position="181"/>
    </location>
</feature>
<keyword evidence="7 10" id="KW-0472">Membrane</keyword>
<keyword evidence="12" id="KW-1185">Reference proteome</keyword>
<dbReference type="InterPro" id="IPR020966">
    <property type="entry name" value="ALMT"/>
</dbReference>
<feature type="compositionally biased region" description="Low complexity" evidence="9">
    <location>
        <begin position="662"/>
        <end position="671"/>
    </location>
</feature>
<feature type="transmembrane region" description="Helical" evidence="10">
    <location>
        <begin position="12"/>
        <end position="29"/>
    </location>
</feature>
<evidence type="ECO:0000256" key="9">
    <source>
        <dbReference type="SAM" id="MobiDB-lite"/>
    </source>
</evidence>
<proteinExistence type="inferred from homology"/>
<feature type="region of interest" description="Disordered" evidence="9">
    <location>
        <begin position="429"/>
        <end position="452"/>
    </location>
</feature>
<gene>
    <name evidence="11" type="ORF">WJX75_008591</name>
</gene>
<feature type="transmembrane region" description="Helical" evidence="10">
    <location>
        <begin position="103"/>
        <end position="124"/>
    </location>
</feature>
<sequence length="1091" mass="119056">MPPDFVLRGLRMGIGVFLTVFIAYCLINYKLLEDEGPDSAHMADLVGSAARSAAITCVVVASPVVGKVLIVGLDRTIGTILGGLCGWAAFYAAHTIWNGDYLPTYSTLSFIAFVAAFGSVVIAWKLAKLETTPRLFTLTFILVALGSNDPESDLEVMVSRISGIVAGSFISLVVAVFVYPISATEAVLESIKRALQGLAELNKAAIQEGKHALGHARDANLEGDEEMGLQRPLLSFEESNTHSEACEEALMKVVSALSSAHEMLPLSQNEAYVGTFFGRMWFLPGLVWCGFKHIPKEQIKEVLTDIRCTAWLLWRIHLAFRQMAFRQGMGAHFALVLTKMLPLDMVQRLAASAQAAFDCLVTAFPAVGTTTPGLEEFKQTVRELMEITERQHRQLLRHMRQEQGLAGRPPSSTGQAPPQTGVIMEAAEASYQGREQAPRQSDGSGRVREAGSVAAEERLWDAARAEIRLPMPQSDLRAERDVMAAETMSDTSPADQSEFPSCAEEQVAEYIARRVSADNQIFARFSGNSKQKYLRARHSPIAGKTRSRYDRSSLAQRQTWQVMESGMQRTHQALSEREDQQVLTRAKDARAASLPSSLVQSSGSPLHTRSPSMEAYTALYKSDATAPESPFSRSSMTALQTFSSISSQGSRRLSPPSRMQPTLTLSSSLSSPNLKGMMAELQSFSVPLDQQGPDSVAKQHPSPPIAVKKRSSPMQASSAPDRDGQCIGAEEGWTRYNRSGTGKQPQPVRLRSRERKRAQVEELDDLQAVLRYNIALQTRTVQLERNVARKDREIAALTAELRALSRPAGNDAGPEKSGGHSSAEGSGDAPPHGRDFARLCLKSQVARLSQLAAMHDLRNADPTGEGLAAEALEEVREEVVRGCAVAEAMLQLPQSRAVLPFIVLEHSATLPNQAASWQATLKAVRLSEQQRAQVLEWRRDTCSRVQAVQNDRQRCVAQMLQLLAPEGLLLQSSAAQVFCSRLLQEGCLPLAKVNLDTMDLIKCLKGNLKEEQQVFTECNTVLLTQILSPVQAALLMLQCWPAHCDCFGFANYIASEAIHQSPGPSSDGCSQLSSGTLVQAASGPSSDEMEE</sequence>
<dbReference type="PANTHER" id="PTHR31086">
    <property type="entry name" value="ALUMINUM-ACTIVATED MALATE TRANSPORTER 10"/>
    <property type="match status" value="1"/>
</dbReference>
<dbReference type="Pfam" id="PF11744">
    <property type="entry name" value="ALMT"/>
    <property type="match status" value="1"/>
</dbReference>
<evidence type="ECO:0000313" key="11">
    <source>
        <dbReference type="EMBL" id="KAK9918999.1"/>
    </source>
</evidence>
<feature type="region of interest" description="Disordered" evidence="9">
    <location>
        <begin position="1062"/>
        <end position="1091"/>
    </location>
</feature>
<feature type="region of interest" description="Disordered" evidence="9">
    <location>
        <begin position="566"/>
        <end position="610"/>
    </location>
</feature>
<keyword evidence="4 10" id="KW-0812">Transmembrane</keyword>
<evidence type="ECO:0000256" key="2">
    <source>
        <dbReference type="ARBA" id="ARBA00007079"/>
    </source>
</evidence>
<organism evidence="11 12">
    <name type="scientific">Coccomyxa subellipsoidea</name>
    <dbReference type="NCBI Taxonomy" id="248742"/>
    <lineage>
        <taxon>Eukaryota</taxon>
        <taxon>Viridiplantae</taxon>
        <taxon>Chlorophyta</taxon>
        <taxon>core chlorophytes</taxon>
        <taxon>Trebouxiophyceae</taxon>
        <taxon>Trebouxiophyceae incertae sedis</taxon>
        <taxon>Coccomyxaceae</taxon>
        <taxon>Coccomyxa</taxon>
    </lineage>
</organism>
<evidence type="ECO:0000256" key="1">
    <source>
        <dbReference type="ARBA" id="ARBA00004141"/>
    </source>
</evidence>
<keyword evidence="8" id="KW-0407">Ion channel</keyword>
<protein>
    <submittedName>
        <fullName evidence="11">Uncharacterized protein</fullName>
    </submittedName>
</protein>